<dbReference type="OrthoDB" id="9807778at2"/>
<dbReference type="InterPro" id="IPR029044">
    <property type="entry name" value="Nucleotide-diphossugar_trans"/>
</dbReference>
<dbReference type="RefSeq" id="WP_149097387.1">
    <property type="nucleotide sequence ID" value="NZ_BMMG01000001.1"/>
</dbReference>
<sequence>MAPTYSLVIPIYNEEEILYALYDRLNRLMARLDGPVELIFVDDGSKDKSLKIIRELHQADSRIAYISLARNFGHQIAVTAGLHYAKGQAVVILDADLQDPPEVIPNLIARWKEGFQVVYAKRTIRHKEVLFKRVGAYLYYRILQRLSDITIPTDTGDFCLLDRKVVEVLNAMPERNRYIRGLRTWVGFRQVAVPFERDPRFAGERKYTLRKLIGLGLNGIFSFSRAPLKISTYLGFLSATVALAMAILILYWRLFQPDSQFTGFATILIAVFFLGAVQLISVGILGEYIGRIYEEVKGRPLFTCKELEGFDHLARVPGAPDRQTQQDIVFQYSPTVPSEG</sequence>
<dbReference type="EC" id="2.4.-.-" evidence="12"/>
<keyword evidence="6 9" id="KW-1133">Transmembrane helix</keyword>
<dbReference type="GO" id="GO:0005886">
    <property type="term" value="C:plasma membrane"/>
    <property type="evidence" value="ECO:0007669"/>
    <property type="project" value="UniProtKB-SubCell"/>
</dbReference>
<organism evidence="11 13">
    <name type="scientific">Rufibacter glacialis</name>
    <dbReference type="NCBI Taxonomy" id="1259555"/>
    <lineage>
        <taxon>Bacteria</taxon>
        <taxon>Pseudomonadati</taxon>
        <taxon>Bacteroidota</taxon>
        <taxon>Cytophagia</taxon>
        <taxon>Cytophagales</taxon>
        <taxon>Hymenobacteraceae</taxon>
        <taxon>Rufibacter</taxon>
    </lineage>
</organism>
<keyword evidence="14" id="KW-1185">Reference proteome</keyword>
<evidence type="ECO:0000256" key="7">
    <source>
        <dbReference type="ARBA" id="ARBA00023136"/>
    </source>
</evidence>
<keyword evidence="2" id="KW-1003">Cell membrane</keyword>
<evidence type="ECO:0000256" key="3">
    <source>
        <dbReference type="ARBA" id="ARBA00022676"/>
    </source>
</evidence>
<keyword evidence="7 9" id="KW-0472">Membrane</keyword>
<evidence type="ECO:0000256" key="2">
    <source>
        <dbReference type="ARBA" id="ARBA00022475"/>
    </source>
</evidence>
<dbReference type="Proteomes" id="UP001570846">
    <property type="component" value="Unassembled WGS sequence"/>
</dbReference>
<gene>
    <name evidence="12" type="ORF">ACD591_14815</name>
    <name evidence="11" type="ORF">FOE74_04510</name>
</gene>
<dbReference type="GO" id="GO:0016757">
    <property type="term" value="F:glycosyltransferase activity"/>
    <property type="evidence" value="ECO:0007669"/>
    <property type="project" value="UniProtKB-KW"/>
</dbReference>
<feature type="transmembrane region" description="Helical" evidence="9">
    <location>
        <begin position="233"/>
        <end position="252"/>
    </location>
</feature>
<evidence type="ECO:0000313" key="12">
    <source>
        <dbReference type="EMBL" id="MFA1772571.1"/>
    </source>
</evidence>
<dbReference type="EMBL" id="JBGOGF010000008">
    <property type="protein sequence ID" value="MFA1772571.1"/>
    <property type="molecule type" value="Genomic_DNA"/>
</dbReference>
<dbReference type="CDD" id="cd04187">
    <property type="entry name" value="DPM1_like_bac"/>
    <property type="match status" value="1"/>
</dbReference>
<keyword evidence="3 12" id="KW-0328">Glycosyltransferase</keyword>
<dbReference type="EMBL" id="VKKZ01000010">
    <property type="protein sequence ID" value="KAA6437767.1"/>
    <property type="molecule type" value="Genomic_DNA"/>
</dbReference>
<dbReference type="InterPro" id="IPR001173">
    <property type="entry name" value="Glyco_trans_2-like"/>
</dbReference>
<dbReference type="SUPFAM" id="SSF53448">
    <property type="entry name" value="Nucleotide-diphospho-sugar transferases"/>
    <property type="match status" value="1"/>
</dbReference>
<dbReference type="PANTHER" id="PTHR48090:SF1">
    <property type="entry name" value="PROPHAGE BACTOPRENOL GLUCOSYL TRANSFERASE HOMOLOG"/>
    <property type="match status" value="1"/>
</dbReference>
<comment type="subcellular location">
    <subcellularLocation>
        <location evidence="1">Cell membrane</location>
        <topology evidence="1">Multi-pass membrane protein</topology>
    </subcellularLocation>
</comment>
<evidence type="ECO:0000313" key="14">
    <source>
        <dbReference type="Proteomes" id="UP001570846"/>
    </source>
</evidence>
<evidence type="ECO:0000256" key="5">
    <source>
        <dbReference type="ARBA" id="ARBA00022692"/>
    </source>
</evidence>
<protein>
    <submittedName>
        <fullName evidence="11">Glycosyltransferase family 2 protein</fullName>
        <ecNumber evidence="12">2.4.-.-</ecNumber>
    </submittedName>
</protein>
<reference evidence="11 13" key="1">
    <citation type="submission" date="2019-07" db="EMBL/GenBank/DDBJ databases">
        <authorList>
            <person name="Qu J.-H."/>
        </authorList>
    </citation>
    <scope>NUCLEOTIDE SEQUENCE [LARGE SCALE GENOMIC DNA]</scope>
    <source>
        <strain evidence="11 13">MDT1-10-3</strain>
    </source>
</reference>
<proteinExistence type="inferred from homology"/>
<evidence type="ECO:0000256" key="1">
    <source>
        <dbReference type="ARBA" id="ARBA00004651"/>
    </source>
</evidence>
<dbReference type="Pfam" id="PF00535">
    <property type="entry name" value="Glycos_transf_2"/>
    <property type="match status" value="1"/>
</dbReference>
<evidence type="ECO:0000256" key="8">
    <source>
        <dbReference type="ARBA" id="ARBA00038152"/>
    </source>
</evidence>
<comment type="similarity">
    <text evidence="8">Belongs to the glycosyltransferase 2 family. GtrB subfamily.</text>
</comment>
<reference evidence="11 13" key="2">
    <citation type="submission" date="2019-09" db="EMBL/GenBank/DDBJ databases">
        <title>A bacterium isolated from glacier soil.</title>
        <authorList>
            <person name="Liu Q."/>
        </authorList>
    </citation>
    <scope>NUCLEOTIDE SEQUENCE [LARGE SCALE GENOMIC DNA]</scope>
    <source>
        <strain evidence="11 13">MDT1-10-3</strain>
    </source>
</reference>
<feature type="domain" description="Glycosyltransferase 2-like" evidence="10">
    <location>
        <begin position="6"/>
        <end position="167"/>
    </location>
</feature>
<dbReference type="Gene3D" id="3.90.550.10">
    <property type="entry name" value="Spore Coat Polysaccharide Biosynthesis Protein SpsA, Chain A"/>
    <property type="match status" value="1"/>
</dbReference>
<feature type="transmembrane region" description="Helical" evidence="9">
    <location>
        <begin position="264"/>
        <end position="289"/>
    </location>
</feature>
<dbReference type="FunFam" id="3.90.550.10:FF:000079">
    <property type="entry name" value="Probable glycosyl transferase"/>
    <property type="match status" value="1"/>
</dbReference>
<evidence type="ECO:0000256" key="6">
    <source>
        <dbReference type="ARBA" id="ARBA00022989"/>
    </source>
</evidence>
<comment type="caution">
    <text evidence="11">The sequence shown here is derived from an EMBL/GenBank/DDBJ whole genome shotgun (WGS) entry which is preliminary data.</text>
</comment>
<evidence type="ECO:0000256" key="9">
    <source>
        <dbReference type="SAM" id="Phobius"/>
    </source>
</evidence>
<reference evidence="12 14" key="3">
    <citation type="submission" date="2024-08" db="EMBL/GenBank/DDBJ databases">
        <authorList>
            <person name="Wei W."/>
        </authorList>
    </citation>
    <scope>NUCLEOTIDE SEQUENCE [LARGE SCALE GENOMIC DNA]</scope>
    <source>
        <strain evidence="12 14">XU2</strain>
    </source>
</reference>
<dbReference type="PANTHER" id="PTHR48090">
    <property type="entry name" value="UNDECAPRENYL-PHOSPHATE 4-DEOXY-4-FORMAMIDO-L-ARABINOSE TRANSFERASE-RELATED"/>
    <property type="match status" value="1"/>
</dbReference>
<evidence type="ECO:0000313" key="13">
    <source>
        <dbReference type="Proteomes" id="UP000323866"/>
    </source>
</evidence>
<evidence type="ECO:0000259" key="10">
    <source>
        <dbReference type="Pfam" id="PF00535"/>
    </source>
</evidence>
<evidence type="ECO:0000313" key="11">
    <source>
        <dbReference type="EMBL" id="KAA6437767.1"/>
    </source>
</evidence>
<evidence type="ECO:0000256" key="4">
    <source>
        <dbReference type="ARBA" id="ARBA00022679"/>
    </source>
</evidence>
<keyword evidence="4 11" id="KW-0808">Transferase</keyword>
<keyword evidence="5 9" id="KW-0812">Transmembrane</keyword>
<accession>A0A5M8QNI3</accession>
<dbReference type="Proteomes" id="UP000323866">
    <property type="component" value="Unassembled WGS sequence"/>
</dbReference>
<dbReference type="InterPro" id="IPR050256">
    <property type="entry name" value="Glycosyltransferase_2"/>
</dbReference>
<dbReference type="AlphaFoldDB" id="A0A5M8QNI3"/>
<name>A0A5M8QNI3_9BACT</name>